<dbReference type="InterPro" id="IPR002771">
    <property type="entry name" value="Multi_antbiot-R_MarC"/>
</dbReference>
<dbReference type="PANTHER" id="PTHR33508">
    <property type="entry name" value="UPF0056 MEMBRANE PROTEIN YHCE"/>
    <property type="match status" value="1"/>
</dbReference>
<evidence type="ECO:0000256" key="7">
    <source>
        <dbReference type="RuleBase" id="RU362048"/>
    </source>
</evidence>
<evidence type="ECO:0000256" key="2">
    <source>
        <dbReference type="ARBA" id="ARBA00009784"/>
    </source>
</evidence>
<keyword evidence="3" id="KW-1003">Cell membrane</keyword>
<feature type="transmembrane region" description="Helical" evidence="7">
    <location>
        <begin position="111"/>
        <end position="137"/>
    </location>
</feature>
<keyword evidence="5 7" id="KW-1133">Transmembrane helix</keyword>
<feature type="transmembrane region" description="Helical" evidence="7">
    <location>
        <begin position="180"/>
        <end position="206"/>
    </location>
</feature>
<feature type="transmembrane region" description="Helical" evidence="7">
    <location>
        <begin position="149"/>
        <end position="168"/>
    </location>
</feature>
<evidence type="ECO:0000256" key="3">
    <source>
        <dbReference type="ARBA" id="ARBA00022475"/>
    </source>
</evidence>
<gene>
    <name evidence="8" type="ORF">GCM10007094_24850</name>
</gene>
<feature type="transmembrane region" description="Helical" evidence="7">
    <location>
        <begin position="41"/>
        <end position="60"/>
    </location>
</feature>
<evidence type="ECO:0000256" key="1">
    <source>
        <dbReference type="ARBA" id="ARBA00004651"/>
    </source>
</evidence>
<protein>
    <recommendedName>
        <fullName evidence="7">UPF0056 membrane protein</fullName>
    </recommendedName>
</protein>
<feature type="transmembrane region" description="Helical" evidence="7">
    <location>
        <begin position="6"/>
        <end position="29"/>
    </location>
</feature>
<evidence type="ECO:0000256" key="4">
    <source>
        <dbReference type="ARBA" id="ARBA00022692"/>
    </source>
</evidence>
<accession>A0ABQ3EFC6</accession>
<proteinExistence type="inferred from homology"/>
<keyword evidence="6 7" id="KW-0472">Membrane</keyword>
<evidence type="ECO:0000313" key="8">
    <source>
        <dbReference type="EMBL" id="GHB34584.1"/>
    </source>
</evidence>
<dbReference type="RefSeq" id="WP_189437121.1">
    <property type="nucleotide sequence ID" value="NZ_BMXE01000004.1"/>
</dbReference>
<dbReference type="EMBL" id="BMXE01000004">
    <property type="protein sequence ID" value="GHB34584.1"/>
    <property type="molecule type" value="Genomic_DNA"/>
</dbReference>
<evidence type="ECO:0000313" key="9">
    <source>
        <dbReference type="Proteomes" id="UP000637980"/>
    </source>
</evidence>
<comment type="similarity">
    <text evidence="2 7">Belongs to the UPF0056 (MarC) family.</text>
</comment>
<dbReference type="NCBIfam" id="TIGR00427">
    <property type="entry name" value="NAAT family transporter"/>
    <property type="match status" value="1"/>
</dbReference>
<sequence>MLIEFLINAFAMLFVTIDPIGLAPVFLAVTAGATSTERRQIATKAVIISGITLMAFFFAGRQLLNVLGISQAAFQVAGGLLLFIIAVEMVFEHRQKRKAESAEKVVEQEDLSQTAVFPLAIPLIAGPATISAIILLAGQAPGVTGQVGLIAVLLFVLVISFFVFLLATRIDKLLGSTVQLIITRLFGVILAALSVQFVADGIFSLIEMHS</sequence>
<keyword evidence="9" id="KW-1185">Reference proteome</keyword>
<dbReference type="Pfam" id="PF01914">
    <property type="entry name" value="MarC"/>
    <property type="match status" value="1"/>
</dbReference>
<evidence type="ECO:0000256" key="5">
    <source>
        <dbReference type="ARBA" id="ARBA00022989"/>
    </source>
</evidence>
<comment type="subcellular location">
    <subcellularLocation>
        <location evidence="1 7">Cell membrane</location>
        <topology evidence="1 7">Multi-pass membrane protein</topology>
    </subcellularLocation>
</comment>
<name>A0ABQ3EFC6_9HYPH</name>
<feature type="transmembrane region" description="Helical" evidence="7">
    <location>
        <begin position="72"/>
        <end position="91"/>
    </location>
</feature>
<dbReference type="Proteomes" id="UP000637980">
    <property type="component" value="Unassembled WGS sequence"/>
</dbReference>
<organism evidence="8 9">
    <name type="scientific">Pseudovibrio japonicus</name>
    <dbReference type="NCBI Taxonomy" id="366534"/>
    <lineage>
        <taxon>Bacteria</taxon>
        <taxon>Pseudomonadati</taxon>
        <taxon>Pseudomonadota</taxon>
        <taxon>Alphaproteobacteria</taxon>
        <taxon>Hyphomicrobiales</taxon>
        <taxon>Stappiaceae</taxon>
        <taxon>Pseudovibrio</taxon>
    </lineage>
</organism>
<evidence type="ECO:0000256" key="6">
    <source>
        <dbReference type="ARBA" id="ARBA00023136"/>
    </source>
</evidence>
<reference evidence="9" key="1">
    <citation type="journal article" date="2019" name="Int. J. Syst. Evol. Microbiol.">
        <title>The Global Catalogue of Microorganisms (GCM) 10K type strain sequencing project: providing services to taxonomists for standard genome sequencing and annotation.</title>
        <authorList>
            <consortium name="The Broad Institute Genomics Platform"/>
            <consortium name="The Broad Institute Genome Sequencing Center for Infectious Disease"/>
            <person name="Wu L."/>
            <person name="Ma J."/>
        </authorList>
    </citation>
    <scope>NUCLEOTIDE SEQUENCE [LARGE SCALE GENOMIC DNA]</scope>
    <source>
        <strain evidence="9">KCTC 12861</strain>
    </source>
</reference>
<comment type="caution">
    <text evidence="8">The sequence shown here is derived from an EMBL/GenBank/DDBJ whole genome shotgun (WGS) entry which is preliminary data.</text>
</comment>
<dbReference type="PANTHER" id="PTHR33508:SF1">
    <property type="entry name" value="UPF0056 MEMBRANE PROTEIN YHCE"/>
    <property type="match status" value="1"/>
</dbReference>
<keyword evidence="4 7" id="KW-0812">Transmembrane</keyword>